<dbReference type="OrthoDB" id="6254275at2759"/>
<reference evidence="3 4" key="2">
    <citation type="submission" date="2018-11" db="EMBL/GenBank/DDBJ databases">
        <authorList>
            <consortium name="Pathogen Informatics"/>
        </authorList>
    </citation>
    <scope>NUCLEOTIDE SEQUENCE [LARGE SCALE GENOMIC DNA]</scope>
    <source>
        <strain evidence="3 4">NST_G2</strain>
    </source>
</reference>
<evidence type="ECO:0000313" key="3">
    <source>
        <dbReference type="EMBL" id="VDL96002.1"/>
    </source>
</evidence>
<feature type="transmembrane region" description="Helical" evidence="2">
    <location>
        <begin position="26"/>
        <end position="49"/>
    </location>
</feature>
<protein>
    <submittedName>
        <fullName evidence="3 5">Uncharacterized protein</fullName>
    </submittedName>
</protein>
<accession>A0A183SZG9</accession>
<name>A0A183SZG9_SCHSO</name>
<keyword evidence="2" id="KW-0472">Membrane</keyword>
<sequence>MQAEDFMLNTTSLSSRNITTSPSSEWLIAIAAVAGALLLLFAIIILILLSIIHRQRKTREAATITDEIVLGFANKYADFSDRSRSSAPPIDDQSCASTVDPWGAYAAEDASSYYSSVNVCECRRQVFQPCPDGLPAELGEAALNKMPHFNTYPQLNASSAVEVVNGRATNWPVFVQSASCNFPRSLARPKDISRCLRSNRKAPKSREVERLMRESQLDSEGTKWSN</sequence>
<dbReference type="WBParaSite" id="SSLN_0000997901-mRNA-1">
    <property type="protein sequence ID" value="SSLN_0000997901-mRNA-1"/>
    <property type="gene ID" value="SSLN_0000997901"/>
</dbReference>
<feature type="compositionally biased region" description="Basic and acidic residues" evidence="1">
    <location>
        <begin position="204"/>
        <end position="216"/>
    </location>
</feature>
<evidence type="ECO:0000256" key="2">
    <source>
        <dbReference type="SAM" id="Phobius"/>
    </source>
</evidence>
<evidence type="ECO:0000256" key="1">
    <source>
        <dbReference type="SAM" id="MobiDB-lite"/>
    </source>
</evidence>
<dbReference type="AlphaFoldDB" id="A0A183SZG9"/>
<organism evidence="5">
    <name type="scientific">Schistocephalus solidus</name>
    <name type="common">Tapeworm</name>
    <dbReference type="NCBI Taxonomy" id="70667"/>
    <lineage>
        <taxon>Eukaryota</taxon>
        <taxon>Metazoa</taxon>
        <taxon>Spiralia</taxon>
        <taxon>Lophotrochozoa</taxon>
        <taxon>Platyhelminthes</taxon>
        <taxon>Cestoda</taxon>
        <taxon>Eucestoda</taxon>
        <taxon>Diphyllobothriidea</taxon>
        <taxon>Diphyllobothriidae</taxon>
        <taxon>Schistocephalus</taxon>
    </lineage>
</organism>
<keyword evidence="4" id="KW-1185">Reference proteome</keyword>
<dbReference type="Proteomes" id="UP000275846">
    <property type="component" value="Unassembled WGS sequence"/>
</dbReference>
<gene>
    <name evidence="3" type="ORF">SSLN_LOCUS9617</name>
</gene>
<proteinExistence type="predicted"/>
<evidence type="ECO:0000313" key="4">
    <source>
        <dbReference type="Proteomes" id="UP000275846"/>
    </source>
</evidence>
<keyword evidence="2" id="KW-0812">Transmembrane</keyword>
<evidence type="ECO:0000313" key="5">
    <source>
        <dbReference type="WBParaSite" id="SSLN_0000997901-mRNA-1"/>
    </source>
</evidence>
<reference evidence="5" key="1">
    <citation type="submission" date="2016-06" db="UniProtKB">
        <authorList>
            <consortium name="WormBaseParasite"/>
        </authorList>
    </citation>
    <scope>IDENTIFICATION</scope>
</reference>
<dbReference type="EMBL" id="UYSU01035354">
    <property type="protein sequence ID" value="VDL96002.1"/>
    <property type="molecule type" value="Genomic_DNA"/>
</dbReference>
<feature type="region of interest" description="Disordered" evidence="1">
    <location>
        <begin position="197"/>
        <end position="226"/>
    </location>
</feature>
<keyword evidence="2" id="KW-1133">Transmembrane helix</keyword>